<feature type="region of interest" description="Disordered" evidence="1">
    <location>
        <begin position="57"/>
        <end position="76"/>
    </location>
</feature>
<dbReference type="EMBL" id="OOIL02001338">
    <property type="protein sequence ID" value="VFQ74286.1"/>
    <property type="molecule type" value="Genomic_DNA"/>
</dbReference>
<proteinExistence type="predicted"/>
<organism evidence="2 3">
    <name type="scientific">Cuscuta campestris</name>
    <dbReference type="NCBI Taxonomy" id="132261"/>
    <lineage>
        <taxon>Eukaryota</taxon>
        <taxon>Viridiplantae</taxon>
        <taxon>Streptophyta</taxon>
        <taxon>Embryophyta</taxon>
        <taxon>Tracheophyta</taxon>
        <taxon>Spermatophyta</taxon>
        <taxon>Magnoliopsida</taxon>
        <taxon>eudicotyledons</taxon>
        <taxon>Gunneridae</taxon>
        <taxon>Pentapetalae</taxon>
        <taxon>asterids</taxon>
        <taxon>lamiids</taxon>
        <taxon>Solanales</taxon>
        <taxon>Convolvulaceae</taxon>
        <taxon>Cuscuteae</taxon>
        <taxon>Cuscuta</taxon>
        <taxon>Cuscuta subgen. Grammica</taxon>
        <taxon>Cuscuta sect. Cleistogrammica</taxon>
    </lineage>
</organism>
<protein>
    <submittedName>
        <fullName evidence="2">Uncharacterized protein</fullName>
    </submittedName>
</protein>
<reference evidence="2 3" key="1">
    <citation type="submission" date="2018-04" db="EMBL/GenBank/DDBJ databases">
        <authorList>
            <person name="Vogel A."/>
        </authorList>
    </citation>
    <scope>NUCLEOTIDE SEQUENCE [LARGE SCALE GENOMIC DNA]</scope>
</reference>
<keyword evidence="3" id="KW-1185">Reference proteome</keyword>
<evidence type="ECO:0000313" key="2">
    <source>
        <dbReference type="EMBL" id="VFQ74286.1"/>
    </source>
</evidence>
<sequence length="152" mass="16695">MGNGGGVGHVDHQELGPIQRCHVHGCVDDLDVLVEHCRVTSIPGLEDPRDDVEKQTVLGRSGANGGTTSGMPNKFGDAELLDDQPFIVDHPVFSSIIEDLTALRGQSDNASKMLNGEFYRRALDHGVKDISFTSKEKQESIKIRYSRKKSKH</sequence>
<dbReference type="AlphaFoldDB" id="A0A484LDK2"/>
<evidence type="ECO:0000256" key="1">
    <source>
        <dbReference type="SAM" id="MobiDB-lite"/>
    </source>
</evidence>
<gene>
    <name evidence="2" type="ORF">CCAM_LOCUS16062</name>
</gene>
<dbReference type="Proteomes" id="UP000595140">
    <property type="component" value="Unassembled WGS sequence"/>
</dbReference>
<evidence type="ECO:0000313" key="3">
    <source>
        <dbReference type="Proteomes" id="UP000595140"/>
    </source>
</evidence>
<name>A0A484LDK2_9ASTE</name>
<accession>A0A484LDK2</accession>